<reference evidence="2 3" key="1">
    <citation type="submission" date="2019-03" db="EMBL/GenBank/DDBJ databases">
        <title>Complete Genome Sequence of Allofrancisella frigidaquae Strain SYSU 10HL1970 Isolated from Water-Cooling Systems in China.</title>
        <authorList>
            <person name="Ohrman C."/>
            <person name="Uneklint I."/>
            <person name="Sjodin A."/>
        </authorList>
    </citation>
    <scope>NUCLEOTIDE SEQUENCE [LARGE SCALE GENOMIC DNA]</scope>
    <source>
        <strain evidence="2 3">SYSU 10HL1970</strain>
    </source>
</reference>
<dbReference type="EMBL" id="CP038017">
    <property type="protein sequence ID" value="QIV94856.1"/>
    <property type="molecule type" value="Genomic_DNA"/>
</dbReference>
<feature type="transmembrane region" description="Helical" evidence="1">
    <location>
        <begin position="73"/>
        <end position="101"/>
    </location>
</feature>
<gene>
    <name evidence="2" type="ORF">E3E15_05635</name>
</gene>
<feature type="transmembrane region" description="Helical" evidence="1">
    <location>
        <begin position="229"/>
        <end position="248"/>
    </location>
</feature>
<feature type="transmembrane region" description="Helical" evidence="1">
    <location>
        <begin position="295"/>
        <end position="314"/>
    </location>
</feature>
<feature type="transmembrane region" description="Helical" evidence="1">
    <location>
        <begin position="260"/>
        <end position="283"/>
    </location>
</feature>
<organism evidence="2 3">
    <name type="scientific">Allofrancisella frigidaquae</name>
    <dbReference type="NCBI Taxonomy" id="1085644"/>
    <lineage>
        <taxon>Bacteria</taxon>
        <taxon>Pseudomonadati</taxon>
        <taxon>Pseudomonadota</taxon>
        <taxon>Gammaproteobacteria</taxon>
        <taxon>Thiotrichales</taxon>
        <taxon>Francisellaceae</taxon>
        <taxon>Allofrancisella</taxon>
    </lineage>
</organism>
<dbReference type="KEGG" id="afri:E3E15_05635"/>
<accession>A0A6M3HYW2</accession>
<dbReference type="Proteomes" id="UP000503320">
    <property type="component" value="Chromosome"/>
</dbReference>
<keyword evidence="3" id="KW-1185">Reference proteome</keyword>
<feature type="transmembrane region" description="Helical" evidence="1">
    <location>
        <begin position="195"/>
        <end position="217"/>
    </location>
</feature>
<feature type="transmembrane region" description="Helical" evidence="1">
    <location>
        <begin position="113"/>
        <end position="131"/>
    </location>
</feature>
<keyword evidence="1" id="KW-1133">Transmembrane helix</keyword>
<keyword evidence="1" id="KW-0472">Membrane</keyword>
<sequence>MVFKIRRNTIFFENVLIFVLVYSLSSILLHYYTQGDQLFYNKFYDYIQLNIATESIHKLYESMYSFIGAKEPIYFAVVYLAVCLGLSKIFVMSLANGLLAIFSYTYLKYKGHYKIYGFLIVTFSFYFLVLYTGAERLKFGFLFGILSLLLYNRAKIKLSYLCVLLSVLSHFSMILFYIPIFLYMRSNFKLTNKETIVFCIIMMISLFVFVLFESIILHKFSAYIYKTTISDILKSLVVGLIFICFYKGNYRVRVIAISTFYILATVLLGNRAFMFEVFFLLYLMLPKKDMEMKRYSLVLFLLISFLLIKGIFFIDNVIEYGDGFWVIK</sequence>
<name>A0A6M3HYW2_9GAMM</name>
<keyword evidence="1" id="KW-0812">Transmembrane</keyword>
<proteinExistence type="predicted"/>
<feature type="transmembrane region" description="Helical" evidence="1">
    <location>
        <begin position="12"/>
        <end position="32"/>
    </location>
</feature>
<evidence type="ECO:0008006" key="4">
    <source>
        <dbReference type="Google" id="ProtNLM"/>
    </source>
</evidence>
<evidence type="ECO:0000256" key="1">
    <source>
        <dbReference type="SAM" id="Phobius"/>
    </source>
</evidence>
<protein>
    <recommendedName>
        <fullName evidence="4">EpsG family protein</fullName>
    </recommendedName>
</protein>
<evidence type="ECO:0000313" key="2">
    <source>
        <dbReference type="EMBL" id="QIV94856.1"/>
    </source>
</evidence>
<dbReference type="AlphaFoldDB" id="A0A6M3HYW2"/>
<evidence type="ECO:0000313" key="3">
    <source>
        <dbReference type="Proteomes" id="UP000503320"/>
    </source>
</evidence>
<feature type="transmembrane region" description="Helical" evidence="1">
    <location>
        <begin position="161"/>
        <end position="183"/>
    </location>
</feature>